<accession>A0A9J6D4J8</accession>
<sequence length="169" mass="18908">MLNQYSGDGRGSHPSLPTHRNRRRDVGASRRQKTTVDEPIQHRTRHEGNAAHRLQVSTSMQTNIQVKVAEMSNKPHEAESSESQTPSHASARPLGQQQQTPPATTPQSARDRLRTFSEIPKRLANCFSKGFLPKSILRMLVSNFQEDHGITWCPAHEAEGGNERADRIA</sequence>
<reference evidence="2" key="1">
    <citation type="journal article" date="2020" name="Cell">
        <title>Large-Scale Comparative Analyses of Tick Genomes Elucidate Their Genetic Diversity and Vector Capacities.</title>
        <authorList>
            <consortium name="Tick Genome and Microbiome Consortium (TIGMIC)"/>
            <person name="Jia N."/>
            <person name="Wang J."/>
            <person name="Shi W."/>
            <person name="Du L."/>
            <person name="Sun Y."/>
            <person name="Zhan W."/>
            <person name="Jiang J.F."/>
            <person name="Wang Q."/>
            <person name="Zhang B."/>
            <person name="Ji P."/>
            <person name="Bell-Sakyi L."/>
            <person name="Cui X.M."/>
            <person name="Yuan T.T."/>
            <person name="Jiang B.G."/>
            <person name="Yang W.F."/>
            <person name="Lam T.T."/>
            <person name="Chang Q.C."/>
            <person name="Ding S.J."/>
            <person name="Wang X.J."/>
            <person name="Zhu J.G."/>
            <person name="Ruan X.D."/>
            <person name="Zhao L."/>
            <person name="Wei J.T."/>
            <person name="Ye R.Z."/>
            <person name="Que T.C."/>
            <person name="Du C.H."/>
            <person name="Zhou Y.H."/>
            <person name="Cheng J.X."/>
            <person name="Dai P.F."/>
            <person name="Guo W.B."/>
            <person name="Han X.H."/>
            <person name="Huang E.J."/>
            <person name="Li L.F."/>
            <person name="Wei W."/>
            <person name="Gao Y.C."/>
            <person name="Liu J.Z."/>
            <person name="Shao H.Z."/>
            <person name="Wang X."/>
            <person name="Wang C.C."/>
            <person name="Yang T.C."/>
            <person name="Huo Q.B."/>
            <person name="Li W."/>
            <person name="Chen H.Y."/>
            <person name="Chen S.E."/>
            <person name="Zhou L.G."/>
            <person name="Ni X.B."/>
            <person name="Tian J.H."/>
            <person name="Sheng Y."/>
            <person name="Liu T."/>
            <person name="Pan Y.S."/>
            <person name="Xia L.Y."/>
            <person name="Li J."/>
            <person name="Zhao F."/>
            <person name="Cao W.C."/>
        </authorList>
    </citation>
    <scope>NUCLEOTIDE SEQUENCE</scope>
    <source>
        <strain evidence="2">Rmic-2018</strain>
    </source>
</reference>
<dbReference type="AlphaFoldDB" id="A0A9J6D4J8"/>
<dbReference type="Proteomes" id="UP000821866">
    <property type="component" value="Chromosome 9"/>
</dbReference>
<evidence type="ECO:0000256" key="1">
    <source>
        <dbReference type="SAM" id="MobiDB-lite"/>
    </source>
</evidence>
<feature type="compositionally biased region" description="Polar residues" evidence="1">
    <location>
        <begin position="55"/>
        <end position="65"/>
    </location>
</feature>
<comment type="caution">
    <text evidence="2">The sequence shown here is derived from an EMBL/GenBank/DDBJ whole genome shotgun (WGS) entry which is preliminary data.</text>
</comment>
<name>A0A9J6D4J8_RHIMP</name>
<feature type="region of interest" description="Disordered" evidence="1">
    <location>
        <begin position="1"/>
        <end position="111"/>
    </location>
</feature>
<evidence type="ECO:0000313" key="2">
    <source>
        <dbReference type="EMBL" id="KAH8008775.1"/>
    </source>
</evidence>
<reference evidence="2" key="2">
    <citation type="submission" date="2021-09" db="EMBL/GenBank/DDBJ databases">
        <authorList>
            <person name="Jia N."/>
            <person name="Wang J."/>
            <person name="Shi W."/>
            <person name="Du L."/>
            <person name="Sun Y."/>
            <person name="Zhan W."/>
            <person name="Jiang J."/>
            <person name="Wang Q."/>
            <person name="Zhang B."/>
            <person name="Ji P."/>
            <person name="Sakyi L.B."/>
            <person name="Cui X."/>
            <person name="Yuan T."/>
            <person name="Jiang B."/>
            <person name="Yang W."/>
            <person name="Lam T.T.-Y."/>
            <person name="Chang Q."/>
            <person name="Ding S."/>
            <person name="Wang X."/>
            <person name="Zhu J."/>
            <person name="Ruan X."/>
            <person name="Zhao L."/>
            <person name="Wei J."/>
            <person name="Que T."/>
            <person name="Du C."/>
            <person name="Cheng J."/>
            <person name="Dai P."/>
            <person name="Han X."/>
            <person name="Huang E."/>
            <person name="Gao Y."/>
            <person name="Liu J."/>
            <person name="Shao H."/>
            <person name="Ye R."/>
            <person name="Li L."/>
            <person name="Wei W."/>
            <person name="Wang X."/>
            <person name="Wang C."/>
            <person name="Huo Q."/>
            <person name="Li W."/>
            <person name="Guo W."/>
            <person name="Chen H."/>
            <person name="Chen S."/>
            <person name="Zhou L."/>
            <person name="Zhou L."/>
            <person name="Ni X."/>
            <person name="Tian J."/>
            <person name="Zhou Y."/>
            <person name="Sheng Y."/>
            <person name="Liu T."/>
            <person name="Pan Y."/>
            <person name="Xia L."/>
            <person name="Li J."/>
            <person name="Zhao F."/>
            <person name="Cao W."/>
        </authorList>
    </citation>
    <scope>NUCLEOTIDE SEQUENCE</scope>
    <source>
        <strain evidence="2">Rmic-2018</strain>
        <tissue evidence="2">Larvae</tissue>
    </source>
</reference>
<dbReference type="EMBL" id="JABSTU010000011">
    <property type="protein sequence ID" value="KAH8008775.1"/>
    <property type="molecule type" value="Genomic_DNA"/>
</dbReference>
<feature type="compositionally biased region" description="Low complexity" evidence="1">
    <location>
        <begin position="96"/>
        <end position="107"/>
    </location>
</feature>
<proteinExistence type="predicted"/>
<protein>
    <recommendedName>
        <fullName evidence="4">Tick transposon</fullName>
    </recommendedName>
</protein>
<organism evidence="2 3">
    <name type="scientific">Rhipicephalus microplus</name>
    <name type="common">Cattle tick</name>
    <name type="synonym">Boophilus microplus</name>
    <dbReference type="NCBI Taxonomy" id="6941"/>
    <lineage>
        <taxon>Eukaryota</taxon>
        <taxon>Metazoa</taxon>
        <taxon>Ecdysozoa</taxon>
        <taxon>Arthropoda</taxon>
        <taxon>Chelicerata</taxon>
        <taxon>Arachnida</taxon>
        <taxon>Acari</taxon>
        <taxon>Parasitiformes</taxon>
        <taxon>Ixodida</taxon>
        <taxon>Ixodoidea</taxon>
        <taxon>Ixodidae</taxon>
        <taxon>Rhipicephalinae</taxon>
        <taxon>Rhipicephalus</taxon>
        <taxon>Boophilus</taxon>
    </lineage>
</organism>
<keyword evidence="3" id="KW-1185">Reference proteome</keyword>
<evidence type="ECO:0000313" key="3">
    <source>
        <dbReference type="Proteomes" id="UP000821866"/>
    </source>
</evidence>
<feature type="compositionally biased region" description="Basic and acidic residues" evidence="1">
    <location>
        <begin position="24"/>
        <end position="50"/>
    </location>
</feature>
<evidence type="ECO:0008006" key="4">
    <source>
        <dbReference type="Google" id="ProtNLM"/>
    </source>
</evidence>
<gene>
    <name evidence="2" type="ORF">HPB51_004165</name>
</gene>